<keyword evidence="1" id="KW-0472">Membrane</keyword>
<evidence type="ECO:0000313" key="2">
    <source>
        <dbReference type="EMBL" id="RST89395.1"/>
    </source>
</evidence>
<dbReference type="RefSeq" id="WP_125943328.1">
    <property type="nucleotide sequence ID" value="NZ_PXZH01000002.1"/>
</dbReference>
<dbReference type="Gene3D" id="3.60.10.10">
    <property type="entry name" value="Endonuclease/exonuclease/phosphatase"/>
    <property type="match status" value="1"/>
</dbReference>
<dbReference type="EMBL" id="PXZH01000002">
    <property type="protein sequence ID" value="RST89395.1"/>
    <property type="molecule type" value="Genomic_DNA"/>
</dbReference>
<evidence type="ECO:0000256" key="1">
    <source>
        <dbReference type="SAM" id="Phobius"/>
    </source>
</evidence>
<dbReference type="GO" id="GO:0016020">
    <property type="term" value="C:membrane"/>
    <property type="evidence" value="ECO:0007669"/>
    <property type="project" value="GOC"/>
</dbReference>
<dbReference type="SUPFAM" id="SSF56219">
    <property type="entry name" value="DNase I-like"/>
    <property type="match status" value="1"/>
</dbReference>
<keyword evidence="3" id="KW-1185">Reference proteome</keyword>
<name>A0A429Z6V0_9ENTE</name>
<reference evidence="2 3" key="1">
    <citation type="submission" date="2018-03" db="EMBL/GenBank/DDBJ databases">
        <authorList>
            <person name="Gulvik C.A."/>
        </authorList>
    </citation>
    <scope>NUCLEOTIDE SEQUENCE [LARGE SCALE GENOMIC DNA]</scope>
    <source>
        <strain evidence="2 3">JCM 31581</strain>
    </source>
</reference>
<proteinExistence type="predicted"/>
<comment type="caution">
    <text evidence="2">The sequence shown here is derived from an EMBL/GenBank/DDBJ whole genome shotgun (WGS) entry which is preliminary data.</text>
</comment>
<dbReference type="GO" id="GO:0016787">
    <property type="term" value="F:hydrolase activity"/>
    <property type="evidence" value="ECO:0007669"/>
    <property type="project" value="UniProtKB-KW"/>
</dbReference>
<dbReference type="Proteomes" id="UP000277864">
    <property type="component" value="Unassembled WGS sequence"/>
</dbReference>
<organism evidence="2 3">
    <name type="scientific">Vagococcus humatus</name>
    <dbReference type="NCBI Taxonomy" id="1889241"/>
    <lineage>
        <taxon>Bacteria</taxon>
        <taxon>Bacillati</taxon>
        <taxon>Bacillota</taxon>
        <taxon>Bacilli</taxon>
        <taxon>Lactobacillales</taxon>
        <taxon>Enterococcaceae</taxon>
        <taxon>Vagococcus</taxon>
    </lineage>
</organism>
<evidence type="ECO:0000313" key="3">
    <source>
        <dbReference type="Proteomes" id="UP000277864"/>
    </source>
</evidence>
<sequence length="355" mass="40462">MKKIIHISIGTIIVLIGLLLAYLAYLSLTYYRQPNLKLTPYNQQHTQLTTNTPYRIATYNIGYASYSPEYSFFMDGGKYSVAFSQEDVLTNLHGIVSTLKNLKLDFACLQEIDQEATRSYYQNQIDYVTKKLPDFTYTYGQNYDSPYLFYPFKKPIGRAKSGLLTLSKGNIQQAKRVQLPIETSFNKFFDLDRAFTISDIPVQTGKTLSLINVHLSAFTKDKSVQAAQLKTLFRYMASAYQQGNYVLVCGDYNHDVLGNSADIFGKSKTPLTWTKPFPKQDLPQHFNLATQNLAQKKIPSVRNLNEAYQPGKTFVSLVDGFIISDNIQVDQLSVKQTNFNYSDHNPVVMRFQLLP</sequence>
<keyword evidence="1" id="KW-1133">Transmembrane helix</keyword>
<accession>A0A429Z6V0</accession>
<dbReference type="AlphaFoldDB" id="A0A429Z6V0"/>
<keyword evidence="1" id="KW-0812">Transmembrane</keyword>
<dbReference type="OrthoDB" id="7616949at2"/>
<dbReference type="GO" id="GO:0006506">
    <property type="term" value="P:GPI anchor biosynthetic process"/>
    <property type="evidence" value="ECO:0007669"/>
    <property type="project" value="TreeGrafter"/>
</dbReference>
<gene>
    <name evidence="2" type="ORF">C7P63_06375</name>
</gene>
<dbReference type="PANTHER" id="PTHR14859">
    <property type="entry name" value="CALCOFLUOR WHITE HYPERSENSITIVE PROTEIN PRECURSOR"/>
    <property type="match status" value="1"/>
</dbReference>
<dbReference type="InterPro" id="IPR036691">
    <property type="entry name" value="Endo/exonu/phosph_ase_sf"/>
</dbReference>
<dbReference type="PANTHER" id="PTHR14859:SF15">
    <property type="entry name" value="ENDONUCLEASE_EXONUCLEASE_PHOSPHATASE DOMAIN-CONTAINING PROTEIN"/>
    <property type="match status" value="1"/>
</dbReference>
<protein>
    <submittedName>
        <fullName evidence="2">Hydrolase</fullName>
    </submittedName>
</protein>
<dbReference type="InterPro" id="IPR051916">
    <property type="entry name" value="GPI-anchor_lipid_remodeler"/>
</dbReference>
<keyword evidence="2" id="KW-0378">Hydrolase</keyword>
<feature type="transmembrane region" description="Helical" evidence="1">
    <location>
        <begin position="12"/>
        <end position="31"/>
    </location>
</feature>